<dbReference type="EMBL" id="BAABME010003310">
    <property type="protein sequence ID" value="GAA0158302.1"/>
    <property type="molecule type" value="Genomic_DNA"/>
</dbReference>
<dbReference type="AlphaFoldDB" id="A0AAV3Q2K7"/>
<gene>
    <name evidence="1" type="ORF">LIER_15371</name>
</gene>
<sequence length="281" mass="31695">MAGFYFGDQFAVEVYHPHRFSRQLGFAPSITGIRNEIRVTLDVLAGLRLWRICTIFRVGQRIRFPTFKESTSRSKDYKTWLDNVLSGGNISSSPLILVWPVEVSSSLSGGICIEVVDTGESHVETDEVIPPSPEAALILDSLRVAWVELCSLVDSKSHEALLAEEERILATFRALAEVSRQDLSYHGKKLNAIFSKALRIKKVQRNATSSKICDKFVAARASTEEFSSKLLYEKEAVGNVRATMRWSPESLRLLVLKLRRLNLRSGLLRWKRLSKRDKGSV</sequence>
<protein>
    <submittedName>
        <fullName evidence="1">Uncharacterized protein</fullName>
    </submittedName>
</protein>
<dbReference type="Proteomes" id="UP001454036">
    <property type="component" value="Unassembled WGS sequence"/>
</dbReference>
<evidence type="ECO:0000313" key="2">
    <source>
        <dbReference type="Proteomes" id="UP001454036"/>
    </source>
</evidence>
<organism evidence="1 2">
    <name type="scientific">Lithospermum erythrorhizon</name>
    <name type="common">Purple gromwell</name>
    <name type="synonym">Lithospermum officinale var. erythrorhizon</name>
    <dbReference type="NCBI Taxonomy" id="34254"/>
    <lineage>
        <taxon>Eukaryota</taxon>
        <taxon>Viridiplantae</taxon>
        <taxon>Streptophyta</taxon>
        <taxon>Embryophyta</taxon>
        <taxon>Tracheophyta</taxon>
        <taxon>Spermatophyta</taxon>
        <taxon>Magnoliopsida</taxon>
        <taxon>eudicotyledons</taxon>
        <taxon>Gunneridae</taxon>
        <taxon>Pentapetalae</taxon>
        <taxon>asterids</taxon>
        <taxon>lamiids</taxon>
        <taxon>Boraginales</taxon>
        <taxon>Boraginaceae</taxon>
        <taxon>Boraginoideae</taxon>
        <taxon>Lithospermeae</taxon>
        <taxon>Lithospermum</taxon>
    </lineage>
</organism>
<keyword evidence="2" id="KW-1185">Reference proteome</keyword>
<name>A0AAV3Q2K7_LITER</name>
<comment type="caution">
    <text evidence="1">The sequence shown here is derived from an EMBL/GenBank/DDBJ whole genome shotgun (WGS) entry which is preliminary data.</text>
</comment>
<evidence type="ECO:0000313" key="1">
    <source>
        <dbReference type="EMBL" id="GAA0158302.1"/>
    </source>
</evidence>
<reference evidence="1 2" key="1">
    <citation type="submission" date="2024-01" db="EMBL/GenBank/DDBJ databases">
        <title>The complete chloroplast genome sequence of Lithospermum erythrorhizon: insights into the phylogenetic relationship among Boraginaceae species and the maternal lineages of purple gromwells.</title>
        <authorList>
            <person name="Okada T."/>
            <person name="Watanabe K."/>
        </authorList>
    </citation>
    <scope>NUCLEOTIDE SEQUENCE [LARGE SCALE GENOMIC DNA]</scope>
</reference>
<proteinExistence type="predicted"/>
<accession>A0AAV3Q2K7</accession>